<feature type="non-terminal residue" evidence="3">
    <location>
        <position position="42"/>
    </location>
</feature>
<proteinExistence type="predicted"/>
<evidence type="ECO:0000313" key="2">
    <source>
        <dbReference type="EMBL" id="CAF4667858.1"/>
    </source>
</evidence>
<dbReference type="AlphaFoldDB" id="A0A8S3CSJ5"/>
<dbReference type="EMBL" id="CAJOBH010112302">
    <property type="protein sequence ID" value="CAF4667858.1"/>
    <property type="molecule type" value="Genomic_DNA"/>
</dbReference>
<dbReference type="Proteomes" id="UP000681967">
    <property type="component" value="Unassembled WGS sequence"/>
</dbReference>
<reference evidence="3" key="1">
    <citation type="submission" date="2021-02" db="EMBL/GenBank/DDBJ databases">
        <authorList>
            <person name="Nowell W R."/>
        </authorList>
    </citation>
    <scope>NUCLEOTIDE SEQUENCE</scope>
</reference>
<protein>
    <submittedName>
        <fullName evidence="3">Uncharacterized protein</fullName>
    </submittedName>
</protein>
<comment type="caution">
    <text evidence="3">The sequence shown here is derived from an EMBL/GenBank/DDBJ whole genome shotgun (WGS) entry which is preliminary data.</text>
</comment>
<feature type="compositionally biased region" description="Basic and acidic residues" evidence="1">
    <location>
        <begin position="1"/>
        <end position="12"/>
    </location>
</feature>
<organism evidence="3 4">
    <name type="scientific">Rotaria magnacalcarata</name>
    <dbReference type="NCBI Taxonomy" id="392030"/>
    <lineage>
        <taxon>Eukaryota</taxon>
        <taxon>Metazoa</taxon>
        <taxon>Spiralia</taxon>
        <taxon>Gnathifera</taxon>
        <taxon>Rotifera</taxon>
        <taxon>Eurotatoria</taxon>
        <taxon>Bdelloidea</taxon>
        <taxon>Philodinida</taxon>
        <taxon>Philodinidae</taxon>
        <taxon>Rotaria</taxon>
    </lineage>
</organism>
<evidence type="ECO:0000313" key="3">
    <source>
        <dbReference type="EMBL" id="CAF4939954.1"/>
    </source>
</evidence>
<evidence type="ECO:0000313" key="4">
    <source>
        <dbReference type="Proteomes" id="UP000681720"/>
    </source>
</evidence>
<evidence type="ECO:0000256" key="1">
    <source>
        <dbReference type="SAM" id="MobiDB-lite"/>
    </source>
</evidence>
<accession>A0A8S3CSJ5</accession>
<name>A0A8S3CSJ5_9BILA</name>
<feature type="region of interest" description="Disordered" evidence="1">
    <location>
        <begin position="1"/>
        <end position="42"/>
    </location>
</feature>
<feature type="non-terminal residue" evidence="3">
    <location>
        <position position="1"/>
    </location>
</feature>
<gene>
    <name evidence="2" type="ORF">BYL167_LOCUS42849</name>
    <name evidence="3" type="ORF">GIL414_LOCUS53762</name>
</gene>
<dbReference type="EMBL" id="CAJOBJ010187065">
    <property type="protein sequence ID" value="CAF4939954.1"/>
    <property type="molecule type" value="Genomic_DNA"/>
</dbReference>
<dbReference type="Proteomes" id="UP000681720">
    <property type="component" value="Unassembled WGS sequence"/>
</dbReference>
<sequence>ERQLEKDAEIELKPSPILKKTGTPRKASKRSDCVPKTAVKMT</sequence>